<keyword evidence="1" id="KW-0175">Coiled coil</keyword>
<protein>
    <submittedName>
        <fullName evidence="3">Fibronectin type III domain-containing protein</fullName>
    </submittedName>
</protein>
<reference evidence="3" key="2">
    <citation type="submission" date="2021-04" db="EMBL/GenBank/DDBJ databases">
        <authorList>
            <person name="Gilroy R."/>
        </authorList>
    </citation>
    <scope>NUCLEOTIDE SEQUENCE</scope>
    <source>
        <strain evidence="3">B5-657</strain>
    </source>
</reference>
<feature type="domain" description="Fibronectin type-III" evidence="2">
    <location>
        <begin position="544"/>
        <end position="713"/>
    </location>
</feature>
<dbReference type="Proteomes" id="UP000824229">
    <property type="component" value="Unassembled WGS sequence"/>
</dbReference>
<comment type="caution">
    <text evidence="3">The sequence shown here is derived from an EMBL/GenBank/DDBJ whole genome shotgun (WGS) entry which is preliminary data.</text>
</comment>
<accession>A0A9E2NLQ1</accession>
<reference evidence="3" key="1">
    <citation type="journal article" date="2021" name="PeerJ">
        <title>Extensive microbial diversity within the chicken gut microbiome revealed by metagenomics and culture.</title>
        <authorList>
            <person name="Gilroy R."/>
            <person name="Ravi A."/>
            <person name="Getino M."/>
            <person name="Pursley I."/>
            <person name="Horton D.L."/>
            <person name="Alikhan N.F."/>
            <person name="Baker D."/>
            <person name="Gharbi K."/>
            <person name="Hall N."/>
            <person name="Watson M."/>
            <person name="Adriaenssens E.M."/>
            <person name="Foster-Nyarko E."/>
            <person name="Jarju S."/>
            <person name="Secka A."/>
            <person name="Antonio M."/>
            <person name="Oren A."/>
            <person name="Chaudhuri R.R."/>
            <person name="La Ragione R."/>
            <person name="Hildebrand F."/>
            <person name="Pallen M.J."/>
        </authorList>
    </citation>
    <scope>NUCLEOTIDE SEQUENCE</scope>
    <source>
        <strain evidence="3">B5-657</strain>
    </source>
</reference>
<evidence type="ECO:0000313" key="3">
    <source>
        <dbReference type="EMBL" id="MBU3804349.1"/>
    </source>
</evidence>
<evidence type="ECO:0000313" key="4">
    <source>
        <dbReference type="Proteomes" id="UP000824229"/>
    </source>
</evidence>
<name>A0A9E2NLQ1_9FIRM</name>
<feature type="domain" description="Fibronectin type-III" evidence="2">
    <location>
        <begin position="1088"/>
        <end position="1193"/>
    </location>
</feature>
<dbReference type="InterPro" id="IPR036116">
    <property type="entry name" value="FN3_sf"/>
</dbReference>
<dbReference type="InterPro" id="IPR003961">
    <property type="entry name" value="FN3_dom"/>
</dbReference>
<evidence type="ECO:0000256" key="1">
    <source>
        <dbReference type="SAM" id="Coils"/>
    </source>
</evidence>
<dbReference type="EMBL" id="JAHLFQ010000139">
    <property type="protein sequence ID" value="MBU3804349.1"/>
    <property type="molecule type" value="Genomic_DNA"/>
</dbReference>
<proteinExistence type="predicted"/>
<dbReference type="SUPFAM" id="SSF49265">
    <property type="entry name" value="Fibronectin type III"/>
    <property type="match status" value="1"/>
</dbReference>
<sequence length="1655" mass="187606">MKKIVAHILVVIMIFCSIGDLSIVRGSDSGFTISDTELFVTDTASSFNHKLIEYSQGTGEYVFDYFIEDSGQNDGMGNYINKEPWKIMLEFNNKSDDITDVKISAKNSNGSKQNKTFLVRQLVDGKWGDQVEYSETTMPVDAAKEKMGVVEVAGDGNVKFNKELNSNKKSDSLGFNDTQMYIELSDVKVLDSDGKIENLVIKVKKDGEKILFSTNGIKKGLVTCFRLKVGSGQQNPKYVFPGVDGLSIEPQHFVGDGNGGVRSVEILPDATNSKKNPGERPGLLVSYNKIKQIKINADETFSFEEDIDTYATILRLDNGNMILDYSSDKTEVRYSGKQSGEGGTASNALETVNHQIRIKLASDEVAELLKSEGVTNVKDIIIPWDGLNYSQLLQDVEIATTLQSEGKTFTEKNENISKYTYLKYELGQTVDKKVYISLTPYKTTDNVEYYIFVDEKNKLAKDNLDFDKNSTVTGKSKYQKKVTADGNEDEMKIEIASQDKKYVRIVAVVDKVKKCYSQIMEIDTSKLIPEPEIPVDLKVSNIVVTPAKDDNTKNIPSSVKVDLKWNAPSNLIESYLENGELYYELILRDAQDSEDEKIVPGTSSKAAYSKIYKVSGDGQKLETIGTKDIGGTNQNGVFTVKDVYLKRESSVKNWEQLVTDNDSSIAQANAEKHWKAPYGDFYSNVKEVSTLEDKETGKVYYLSLRAVYVPESGDKLLASLESSLVPLPIDFTTTIIPVVNSLEYDKTTEMFNEKGNVIGEIGFDHVDISQYYSVMLEPVGLSLGKGTDKKYSGKYEFYLYKKGTIFNENNATEVLVEKEKIDLASYSEQLEKGIIRWDYSIDELLGKEDKNDFDERIKFDNLMPNQTYMIKVRVKLEPVDTDGQLQAERVSEFSKEFSFTTTTHANSPGTDERKPPTSGEIRVELVEGSNSAVKVIWDKANFVKDDDMEVYYELIRSTKDIRQELTKEQLEDKVEKIVSGQNRTVGFATIDVNGTLNQNSKYMIYEDGKWAEVTPTQVVPTYTYDKIVSQDEVEEYSFVDDKLAPNNVYYYYVRTVCVIKDGIEYSTIDGYYKVKSDWISANITTETINSPRNLKVERDTKYNDDTKHNIAISFEAEVPIAANIPNDFDFEIAIKSDNNEDYKIVSSKRGPLEKEETDLAGWTRFVYKITDLESNTRYSIKVRVVDKTTKIESFYSEIVITRTDYDEEDETDKENYEEYIKKLEAEINKIKSRPYWKLDDTGTYKYRTDYIKANLAHGSSYTLVNEHKDDDIQYYLPAEVIRYANENNTMIEMELESVKIVVRANTLLDDQKDIKEALEAIQDGAIQDYYVVIKSVQRAVDLKINGEKNISPKVQFEMSLVYMRQKDKEIESSIVKVLDSIVEDEKSNFSKKLKHKLEDGKLDIGYLDDLLQDSIDEIESELSKQASRIINKGYKKTQAISSINKSILISFQTEDVMGNAYYDKNGWVKVSCLSSGKEVMLEIGAWGWYIITGMQDLLETVPTLAPYQAFISKYGLTDIFKIDAYMVKTATTKQQMYGALAKVLGAPSNADYYIYLKNKGIKGLTKINMSEGIRQDEAIYLVMQGYEQLHRRSIQAINISNKQSVQNIGAFQSIYRDYVYGGVALKIVVPENNKVYPSRQITVETTIKMLYGIQK</sequence>
<feature type="coiled-coil region" evidence="1">
    <location>
        <begin position="1206"/>
        <end position="1233"/>
    </location>
</feature>
<evidence type="ECO:0000259" key="2">
    <source>
        <dbReference type="SMART" id="SM00060"/>
    </source>
</evidence>
<organism evidence="3 4">
    <name type="scientific">Candidatus Cellulosilyticum pullistercoris</name>
    <dbReference type="NCBI Taxonomy" id="2838521"/>
    <lineage>
        <taxon>Bacteria</taxon>
        <taxon>Bacillati</taxon>
        <taxon>Bacillota</taxon>
        <taxon>Clostridia</taxon>
        <taxon>Lachnospirales</taxon>
        <taxon>Cellulosilyticaceae</taxon>
        <taxon>Cellulosilyticum</taxon>
    </lineage>
</organism>
<feature type="domain" description="Fibronectin type-III" evidence="2">
    <location>
        <begin position="915"/>
        <end position="1062"/>
    </location>
</feature>
<dbReference type="CDD" id="cd00063">
    <property type="entry name" value="FN3"/>
    <property type="match status" value="1"/>
</dbReference>
<dbReference type="SMART" id="SM00060">
    <property type="entry name" value="FN3"/>
    <property type="match status" value="3"/>
</dbReference>
<gene>
    <name evidence="3" type="ORF">H9872_06305</name>
</gene>